<evidence type="ECO:0000313" key="1">
    <source>
        <dbReference type="EMBL" id="MDS1004986.1"/>
    </source>
</evidence>
<protein>
    <submittedName>
        <fullName evidence="1">Uncharacterized protein</fullName>
    </submittedName>
</protein>
<evidence type="ECO:0000313" key="2">
    <source>
        <dbReference type="Proteomes" id="UP001182303"/>
    </source>
</evidence>
<sequence length="131" mass="14422">MDKNIFKVVKIVSDSEIVVNAGSEDSIKKGQELEIFTQGEEIFDPETKESLGTLDTVKATIEVVTVYPKMCLCMDIEYERSPSLLTAVGMMQGQKVKVAKRLNVDSTQISGGLNNDDQKIHIGDLVRESLG</sequence>
<dbReference type="EMBL" id="JARUIS010000031">
    <property type="protein sequence ID" value="MDS1004986.1"/>
    <property type="molecule type" value="Genomic_DNA"/>
</dbReference>
<organism evidence="1 2">
    <name type="scientific">Clostridium sporogenes</name>
    <dbReference type="NCBI Taxonomy" id="1509"/>
    <lineage>
        <taxon>Bacteria</taxon>
        <taxon>Bacillati</taxon>
        <taxon>Bacillota</taxon>
        <taxon>Clostridia</taxon>
        <taxon>Eubacteriales</taxon>
        <taxon>Clostridiaceae</taxon>
        <taxon>Clostridium</taxon>
    </lineage>
</organism>
<gene>
    <name evidence="1" type="ORF">P9J83_15990</name>
</gene>
<proteinExistence type="predicted"/>
<dbReference type="AlphaFoldDB" id="A0AAE4JUA5"/>
<reference evidence="1" key="1">
    <citation type="submission" date="2023-04" db="EMBL/GenBank/DDBJ databases">
        <title>Assessment of the microbiological origin of a defect in Grana Padano cheese.</title>
        <authorList>
            <person name="Zago M."/>
            <person name="Rossetti L."/>
            <person name="Bonvini B."/>
            <person name="Carminati D."/>
            <person name="Giraffa G."/>
        </authorList>
    </citation>
    <scope>NUCLEOTIDE SEQUENCE</scope>
    <source>
        <strain evidence="1">4990</strain>
    </source>
</reference>
<dbReference type="InterPro" id="IPR038165">
    <property type="entry name" value="FlgT_C_sf"/>
</dbReference>
<dbReference type="Gene3D" id="2.40.10.410">
    <property type="entry name" value="FlgT, C-terminal domain"/>
    <property type="match status" value="1"/>
</dbReference>
<name>A0AAE4JUA5_CLOSG</name>
<accession>A0AAE4JUA5</accession>
<dbReference type="RefSeq" id="WP_310944375.1">
    <property type="nucleotide sequence ID" value="NZ_JARUIS010000031.1"/>
</dbReference>
<comment type="caution">
    <text evidence="1">The sequence shown here is derived from an EMBL/GenBank/DDBJ whole genome shotgun (WGS) entry which is preliminary data.</text>
</comment>
<dbReference type="Proteomes" id="UP001182303">
    <property type="component" value="Unassembled WGS sequence"/>
</dbReference>